<feature type="region of interest" description="Disordered" evidence="6">
    <location>
        <begin position="151"/>
        <end position="187"/>
    </location>
</feature>
<keyword evidence="9" id="KW-1185">Reference proteome</keyword>
<feature type="region of interest" description="Disordered" evidence="6">
    <location>
        <begin position="726"/>
        <end position="799"/>
    </location>
</feature>
<keyword evidence="4 7" id="KW-1133">Transmembrane helix</keyword>
<feature type="region of interest" description="Disordered" evidence="6">
    <location>
        <begin position="375"/>
        <end position="403"/>
    </location>
</feature>
<dbReference type="GO" id="GO:0016020">
    <property type="term" value="C:membrane"/>
    <property type="evidence" value="ECO:0007669"/>
    <property type="project" value="UniProtKB-SubCell"/>
</dbReference>
<dbReference type="InterPro" id="IPR007941">
    <property type="entry name" value="DUF726"/>
</dbReference>
<dbReference type="EMBL" id="MU004230">
    <property type="protein sequence ID" value="KAF2674334.1"/>
    <property type="molecule type" value="Genomic_DNA"/>
</dbReference>
<keyword evidence="5 7" id="KW-0472">Membrane</keyword>
<comment type="subcellular location">
    <subcellularLocation>
        <location evidence="1">Membrane</location>
        <topology evidence="1">Multi-pass membrane protein</topology>
    </subcellularLocation>
</comment>
<proteinExistence type="inferred from homology"/>
<feature type="compositionally biased region" description="Basic and acidic residues" evidence="6">
    <location>
        <begin position="375"/>
        <end position="388"/>
    </location>
</feature>
<feature type="transmembrane region" description="Helical" evidence="7">
    <location>
        <begin position="315"/>
        <end position="343"/>
    </location>
</feature>
<evidence type="ECO:0000256" key="5">
    <source>
        <dbReference type="ARBA" id="ARBA00023136"/>
    </source>
</evidence>
<evidence type="ECO:0000313" key="8">
    <source>
        <dbReference type="EMBL" id="KAF2674334.1"/>
    </source>
</evidence>
<keyword evidence="3 7" id="KW-0812">Transmembrane</keyword>
<reference evidence="8" key="1">
    <citation type="journal article" date="2020" name="Stud. Mycol.">
        <title>101 Dothideomycetes genomes: a test case for predicting lifestyles and emergence of pathogens.</title>
        <authorList>
            <person name="Haridas S."/>
            <person name="Albert R."/>
            <person name="Binder M."/>
            <person name="Bloem J."/>
            <person name="Labutti K."/>
            <person name="Salamov A."/>
            <person name="Andreopoulos B."/>
            <person name="Baker S."/>
            <person name="Barry K."/>
            <person name="Bills G."/>
            <person name="Bluhm B."/>
            <person name="Cannon C."/>
            <person name="Castanera R."/>
            <person name="Culley D."/>
            <person name="Daum C."/>
            <person name="Ezra D."/>
            <person name="Gonzalez J."/>
            <person name="Henrissat B."/>
            <person name="Kuo A."/>
            <person name="Liang C."/>
            <person name="Lipzen A."/>
            <person name="Lutzoni F."/>
            <person name="Magnuson J."/>
            <person name="Mondo S."/>
            <person name="Nolan M."/>
            <person name="Ohm R."/>
            <person name="Pangilinan J."/>
            <person name="Park H.-J."/>
            <person name="Ramirez L."/>
            <person name="Alfaro M."/>
            <person name="Sun H."/>
            <person name="Tritt A."/>
            <person name="Yoshinaga Y."/>
            <person name="Zwiers L.-H."/>
            <person name="Turgeon B."/>
            <person name="Goodwin S."/>
            <person name="Spatafora J."/>
            <person name="Crous P."/>
            <person name="Grigoriev I."/>
        </authorList>
    </citation>
    <scope>NUCLEOTIDE SEQUENCE</scope>
    <source>
        <strain evidence="8">CBS 115976</strain>
    </source>
</reference>
<gene>
    <name evidence="8" type="ORF">BT63DRAFT_474093</name>
</gene>
<dbReference type="InterPro" id="IPR029058">
    <property type="entry name" value="AB_hydrolase_fold"/>
</dbReference>
<comment type="similarity">
    <text evidence="2">Belongs to the TMCO4 family.</text>
</comment>
<evidence type="ECO:0000256" key="1">
    <source>
        <dbReference type="ARBA" id="ARBA00004141"/>
    </source>
</evidence>
<name>A0A6A6UTS3_9PEZI</name>
<accession>A0A6A6UTS3</accession>
<organism evidence="8 9">
    <name type="scientific">Microthyrium microscopicum</name>
    <dbReference type="NCBI Taxonomy" id="703497"/>
    <lineage>
        <taxon>Eukaryota</taxon>
        <taxon>Fungi</taxon>
        <taxon>Dikarya</taxon>
        <taxon>Ascomycota</taxon>
        <taxon>Pezizomycotina</taxon>
        <taxon>Dothideomycetes</taxon>
        <taxon>Dothideomycetes incertae sedis</taxon>
        <taxon>Microthyriales</taxon>
        <taxon>Microthyriaceae</taxon>
        <taxon>Microthyrium</taxon>
    </lineage>
</organism>
<evidence type="ECO:0000256" key="7">
    <source>
        <dbReference type="SAM" id="Phobius"/>
    </source>
</evidence>
<dbReference type="Pfam" id="PF05277">
    <property type="entry name" value="DUF726"/>
    <property type="match status" value="1"/>
</dbReference>
<dbReference type="Proteomes" id="UP000799302">
    <property type="component" value="Unassembled WGS sequence"/>
</dbReference>
<dbReference type="PANTHER" id="PTHR17920">
    <property type="entry name" value="TRANSMEMBRANE AND COILED-COIL DOMAIN-CONTAINING PROTEIN 4 TMCO4"/>
    <property type="match status" value="1"/>
</dbReference>
<evidence type="ECO:0000313" key="9">
    <source>
        <dbReference type="Proteomes" id="UP000799302"/>
    </source>
</evidence>
<dbReference type="AlphaFoldDB" id="A0A6A6UTS3"/>
<evidence type="ECO:0000256" key="2">
    <source>
        <dbReference type="ARBA" id="ARBA00009824"/>
    </source>
</evidence>
<evidence type="ECO:0000256" key="3">
    <source>
        <dbReference type="ARBA" id="ARBA00022692"/>
    </source>
</evidence>
<feature type="transmembrane region" description="Helical" evidence="7">
    <location>
        <begin position="286"/>
        <end position="309"/>
    </location>
</feature>
<dbReference type="OrthoDB" id="277931at2759"/>
<feature type="compositionally biased region" description="Basic and acidic residues" evidence="6">
    <location>
        <begin position="676"/>
        <end position="686"/>
    </location>
</feature>
<dbReference type="SUPFAM" id="SSF53474">
    <property type="entry name" value="alpha/beta-Hydrolases"/>
    <property type="match status" value="1"/>
</dbReference>
<sequence>MFSKVFAGPRDESSQDARAADDSITSVLSKSQCIELAVLLLLCTDDMKKEINASFEVPELQDPSTGSAIDDLVSLDKAQDNEPANNSTALKQAALKRSESRKIELASPAISGLKHAANTHFDSWRAKLLRRTCDALKASPEQVKQARKQYLENKKQGDNQKREDEFRQWAIGKRSPDSASKDRSPGWTGFTEYDPVVTSLSSLEQEKRQTILNASLSLLLSLESYSAYARITMLRLTQSLGIDRDGLVNLENAMAKGLVQVASKIDGDEHVEKQASNNAASRRWKVGLATVAGGALIAVTGGLAAPLIAAGIGSVFGAVGLGAVSGLLGALAGNTLLITGLFGAYGAKMTGKMVDELAKDVEDFKFIPIEHETPDSGLDVTRHSHIPPDHTQPSKSQESNTGQQTLRVAIGVPGPLSIEHDYLYPALLFTVPGTTTFSLRWETAALLKLGVSLNTVLRTYIWETARFELLRRTLFASIAAGLWPLGLLKLGRVVDNPFNIARTRADKAGIVLAATLIAKAQGERPVTLVGWGVGARVIYACLMELSRQNAFGLVENSVLIGAPVPGSSAEWTRLRAVVTGRLVNVFSEKDLLLGFLYRANSAQMDVAGLKAVTEVQGVENLNMTDQVDTHMKYRYLTGKILDMVEFEDISKQGVIRETKEREAFDRKGQKQSVVTKQHDADREAKAVEWTVSKAAERKSTQKSAHAVDEDAEDVGKQVDLLSLVDEEKAPSLPPRKPKSQPHKSNITVEKKDIAEEAKDSPEFHDPLEAHGVDLHDKSKGKVDGSGRSHSEAKNLDLEEMDFGSDTASIHSEAMGELAYLNPEAVSDSEFEDEAVNLGGNSGINLTWEGTYSRSNSNN</sequence>
<feature type="compositionally biased region" description="Basic and acidic residues" evidence="6">
    <location>
        <begin position="151"/>
        <end position="167"/>
    </location>
</feature>
<feature type="compositionally biased region" description="Basic and acidic residues" evidence="6">
    <location>
        <begin position="174"/>
        <end position="184"/>
    </location>
</feature>
<evidence type="ECO:0000256" key="4">
    <source>
        <dbReference type="ARBA" id="ARBA00022989"/>
    </source>
</evidence>
<feature type="compositionally biased region" description="Basic and acidic residues" evidence="6">
    <location>
        <begin position="694"/>
        <end position="714"/>
    </location>
</feature>
<feature type="compositionally biased region" description="Polar residues" evidence="6">
    <location>
        <begin position="391"/>
        <end position="403"/>
    </location>
</feature>
<feature type="compositionally biased region" description="Basic and acidic residues" evidence="6">
    <location>
        <begin position="748"/>
        <end position="796"/>
    </location>
</feature>
<protein>
    <submittedName>
        <fullName evidence="8">DUF726-domain-containing protein</fullName>
    </submittedName>
</protein>
<evidence type="ECO:0000256" key="6">
    <source>
        <dbReference type="SAM" id="MobiDB-lite"/>
    </source>
</evidence>
<dbReference type="PANTHER" id="PTHR17920:SF22">
    <property type="entry name" value="DUF726 DOMAIN PROTEIN (AFU_ORTHOLOGUE AFUA_2G12860)"/>
    <property type="match status" value="1"/>
</dbReference>
<feature type="region of interest" description="Disordered" evidence="6">
    <location>
        <begin position="660"/>
        <end position="714"/>
    </location>
</feature>